<feature type="region of interest" description="Disordered" evidence="2">
    <location>
        <begin position="945"/>
        <end position="965"/>
    </location>
</feature>
<feature type="compositionally biased region" description="Polar residues" evidence="2">
    <location>
        <begin position="358"/>
        <end position="376"/>
    </location>
</feature>
<gene>
    <name evidence="3" type="ORF">PCOS0759_LOCUS3549</name>
</gene>
<proteinExistence type="predicted"/>
<evidence type="ECO:0000256" key="1">
    <source>
        <dbReference type="SAM" id="Coils"/>
    </source>
</evidence>
<accession>A0A7S1PGF4</accession>
<feature type="compositionally biased region" description="Basic residues" evidence="2">
    <location>
        <begin position="377"/>
        <end position="393"/>
    </location>
</feature>
<feature type="compositionally biased region" description="Basic and acidic residues" evidence="2">
    <location>
        <begin position="557"/>
        <end position="566"/>
    </location>
</feature>
<feature type="compositionally biased region" description="Polar residues" evidence="2">
    <location>
        <begin position="111"/>
        <end position="122"/>
    </location>
</feature>
<feature type="compositionally biased region" description="Low complexity" evidence="2">
    <location>
        <begin position="866"/>
        <end position="885"/>
    </location>
</feature>
<feature type="compositionally biased region" description="Polar residues" evidence="2">
    <location>
        <begin position="478"/>
        <end position="490"/>
    </location>
</feature>
<feature type="region of interest" description="Disordered" evidence="2">
    <location>
        <begin position="174"/>
        <end position="415"/>
    </location>
</feature>
<sequence length="1200" mass="140028">MSPQHHNRGADISASLDLKINEEASSLLNNWLNELNMDEIVTSKVGGGAAKKPKSSSGAKTKSKKSAHTAVDHQLAPSAANRRHLSDAKRRSTRDDSDKTTMQNTTTKTTSSPHHNAPSSSTVEDQYLVANMLNRTKSDVHDTDMPSNMFIPQNNNDLEMLQIVETNRQLKALSSMSNQENLTRRRIWKSAHSPSSPSGSARNRERSPSHDSLNTSHTTSTRCTSRPSSASSAARRKRKSVSTTRQKNRDTSLTQQTSDMMLMGRTLDSLSPPPADSPTSKKRIPSRKSSTQSKSRVFASPTVLSRSLRQQAEKDGRELFETNQLNPSLYVNNENSIPLQRPSSGFSRGTIRRPGSRGDSSAVSTTIRPSSATVSRSSKHSRTVTRKIRRTSHRAPPSPPSPQAQTSNFSDEEELEDPEILRIMNMTHADSDQDDNVVPTSRPDTFHNDDPAKDTGRDPQLRDHYAYSSSPQHGGESSGQNPSIASPQNALPYSEDFERREAERLNRMRLLQKRESQLKRMETERTFVDQTLFDASDIISASNPYINPRTSFSATSERSKSREKISKSKRSPSSRRQAKTSVEPANSSTSAGRYKRHDHPEIARQRILYKDLYEGHGDDDIEKEIEQKLRDMHHQLRTEREEKDKMTERLKQIEFERKQEEMERLRRERVRLQQEHEEKRLQHLEEKADEFIATRHLRTKRQLFLLWRSKYLPQIRRLKDIQYQLAWKKKSRFFLAWRHFVEKQSENRYEQHLQRRMIVEQQRQDAADQFYRMRTLTKFLVRWQFMYKISKQRREIKKTSKLRQEKISSLLQRLQSDAQETSPEPQMEQTPMVNSQTTPEPPTTGRSKKRTPTKKTRKTSGRSKKPSSTSASSNQDASSVQSDAQPLKSSQPTGGESIPDHSASQSTPTDTTHGEDTSSKPDPMKHMMERQKARLEARKALQEKYRLAEEEKDRQREEELKKQEELEKEQKRQLLLEKKRQAELKKQKEEEREKRREEYHQKREKADMFRLRACLKFYGFLPWKQFVRMTREQSRHAQDHHDLLLKRQTFSNLQYAFQLSQDEKQKQVQRAAFTMERFSNRFLLSQCLQAWNQNYIERRAYYAEIDHSHHVRVMTESFQHWRAVFLVVQSRRLEIESKQMDKAVIHSRKFTKKWFWMLWRAYTLQERECKREEQMATQLRSKVEGWLSDFRMQSDFDWDA</sequence>
<feature type="compositionally biased region" description="Basic residues" evidence="2">
    <location>
        <begin position="567"/>
        <end position="578"/>
    </location>
</feature>
<feature type="compositionally biased region" description="Basic and acidic residues" evidence="2">
    <location>
        <begin position="84"/>
        <end position="99"/>
    </location>
</feature>
<feature type="region of interest" description="Disordered" evidence="2">
    <location>
        <begin position="42"/>
        <end position="122"/>
    </location>
</feature>
<name>A0A7S1PGF4_9EUKA</name>
<keyword evidence="1" id="KW-0175">Coiled coil</keyword>
<evidence type="ECO:0000256" key="2">
    <source>
        <dbReference type="SAM" id="MobiDB-lite"/>
    </source>
</evidence>
<feature type="compositionally biased region" description="Polar residues" evidence="2">
    <location>
        <begin position="321"/>
        <end position="347"/>
    </location>
</feature>
<feature type="compositionally biased region" description="Low complexity" evidence="2">
    <location>
        <begin position="100"/>
        <end position="110"/>
    </location>
</feature>
<feature type="region of interest" description="Disordered" evidence="2">
    <location>
        <begin position="427"/>
        <end position="490"/>
    </location>
</feature>
<feature type="compositionally biased region" description="Low complexity" evidence="2">
    <location>
        <begin position="215"/>
        <end position="233"/>
    </location>
</feature>
<feature type="compositionally biased region" description="Polar residues" evidence="2">
    <location>
        <begin position="902"/>
        <end position="911"/>
    </location>
</feature>
<feature type="region of interest" description="Disordered" evidence="2">
    <location>
        <begin position="541"/>
        <end position="601"/>
    </location>
</feature>
<organism evidence="3">
    <name type="scientific">Percolomonas cosmopolitus</name>
    <dbReference type="NCBI Taxonomy" id="63605"/>
    <lineage>
        <taxon>Eukaryota</taxon>
        <taxon>Discoba</taxon>
        <taxon>Heterolobosea</taxon>
        <taxon>Tetramitia</taxon>
        <taxon>Eutetramitia</taxon>
        <taxon>Percolomonadidae</taxon>
        <taxon>Percolomonas</taxon>
    </lineage>
</organism>
<feature type="compositionally biased region" description="Basic residues" evidence="2">
    <location>
        <begin position="846"/>
        <end position="865"/>
    </location>
</feature>
<feature type="compositionally biased region" description="Basic and acidic residues" evidence="2">
    <location>
        <begin position="912"/>
        <end position="925"/>
    </location>
</feature>
<feature type="compositionally biased region" description="Polar residues" evidence="2">
    <location>
        <begin position="814"/>
        <end position="838"/>
    </location>
</feature>
<feature type="compositionally biased region" description="Polar residues" evidence="2">
    <location>
        <begin position="541"/>
        <end position="555"/>
    </location>
</feature>
<feature type="region of interest" description="Disordered" evidence="2">
    <location>
        <begin position="814"/>
        <end position="925"/>
    </location>
</feature>
<evidence type="ECO:0000313" key="3">
    <source>
        <dbReference type="EMBL" id="CAD9080309.1"/>
    </source>
</evidence>
<protein>
    <recommendedName>
        <fullName evidence="4">Sfi1 spindle body domain-containing protein</fullName>
    </recommendedName>
</protein>
<dbReference type="AlphaFoldDB" id="A0A7S1PGF4"/>
<feature type="region of interest" description="Disordered" evidence="2">
    <location>
        <begin position="982"/>
        <end position="1002"/>
    </location>
</feature>
<feature type="coiled-coil region" evidence="1">
    <location>
        <begin position="622"/>
        <end position="694"/>
    </location>
</feature>
<evidence type="ECO:0008006" key="4">
    <source>
        <dbReference type="Google" id="ProtNLM"/>
    </source>
</evidence>
<feature type="compositionally biased region" description="Basic and acidic residues" evidence="2">
    <location>
        <begin position="444"/>
        <end position="465"/>
    </location>
</feature>
<feature type="compositionally biased region" description="Polar residues" evidence="2">
    <location>
        <begin position="579"/>
        <end position="591"/>
    </location>
</feature>
<feature type="compositionally biased region" description="Low complexity" evidence="2">
    <location>
        <begin position="190"/>
        <end position="201"/>
    </location>
</feature>
<reference evidence="3" key="1">
    <citation type="submission" date="2021-01" db="EMBL/GenBank/DDBJ databases">
        <authorList>
            <person name="Corre E."/>
            <person name="Pelletier E."/>
            <person name="Niang G."/>
            <person name="Scheremetjew M."/>
            <person name="Finn R."/>
            <person name="Kale V."/>
            <person name="Holt S."/>
            <person name="Cochrane G."/>
            <person name="Meng A."/>
            <person name="Brown T."/>
            <person name="Cohen L."/>
        </authorList>
    </citation>
    <scope>NUCLEOTIDE SEQUENCE</scope>
    <source>
        <strain evidence="3">WS</strain>
    </source>
</reference>
<dbReference type="EMBL" id="HBGD01004308">
    <property type="protein sequence ID" value="CAD9080309.1"/>
    <property type="molecule type" value="Transcribed_RNA"/>
</dbReference>
<feature type="compositionally biased region" description="Basic and acidic residues" evidence="2">
    <location>
        <begin position="311"/>
        <end position="320"/>
    </location>
</feature>